<organism evidence="1 2">
    <name type="scientific">Cryptococcus amylolentus CBS 6039</name>
    <dbReference type="NCBI Taxonomy" id="1295533"/>
    <lineage>
        <taxon>Eukaryota</taxon>
        <taxon>Fungi</taxon>
        <taxon>Dikarya</taxon>
        <taxon>Basidiomycota</taxon>
        <taxon>Agaricomycotina</taxon>
        <taxon>Tremellomycetes</taxon>
        <taxon>Tremellales</taxon>
        <taxon>Cryptococcaceae</taxon>
        <taxon>Cryptococcus</taxon>
    </lineage>
</organism>
<dbReference type="AlphaFoldDB" id="A0A1E3HJI1"/>
<sequence>MTDADPPKLPYLPEDVLLIILELVESTASFSTLASLARVSRSLHRKFIPLLYKSITLTQHNCAAFFSGLLDGTIDEEEKKHWQEGELEDKRSPAARRLIMPRYVRKLHLDDLEAVDVCHAAIGAFLELRLRIPPRKLHKPRTLEPSPGGLLFYAPIAPPSTSLPSFSTPGDLPNLFEAP</sequence>
<evidence type="ECO:0000313" key="1">
    <source>
        <dbReference type="EMBL" id="ODN76508.1"/>
    </source>
</evidence>
<dbReference type="RefSeq" id="XP_018991882.1">
    <property type="nucleotide sequence ID" value="XM_019139391.1"/>
</dbReference>
<name>A0A1E3HJI1_9TREE</name>
<dbReference type="OrthoDB" id="10418941at2759"/>
<protein>
    <submittedName>
        <fullName evidence="1">Uncharacterized protein</fullName>
    </submittedName>
</protein>
<dbReference type="GeneID" id="30156484"/>
<accession>A0A1E3HJI1</accession>
<dbReference type="CDD" id="cd09917">
    <property type="entry name" value="F-box_SF"/>
    <property type="match status" value="1"/>
</dbReference>
<evidence type="ECO:0000313" key="2">
    <source>
        <dbReference type="Proteomes" id="UP000094065"/>
    </source>
</evidence>
<keyword evidence="2" id="KW-1185">Reference proteome</keyword>
<proteinExistence type="predicted"/>
<gene>
    <name evidence="1" type="ORF">L202_05175</name>
</gene>
<comment type="caution">
    <text evidence="1">The sequence shown here is derived from an EMBL/GenBank/DDBJ whole genome shotgun (WGS) entry which is preliminary data.</text>
</comment>
<reference evidence="1 2" key="1">
    <citation type="submission" date="2016-06" db="EMBL/GenBank/DDBJ databases">
        <title>Evolution of pathogenesis and genome organization in the Tremellales.</title>
        <authorList>
            <person name="Cuomo C."/>
            <person name="Litvintseva A."/>
            <person name="Heitman J."/>
            <person name="Chen Y."/>
            <person name="Sun S."/>
            <person name="Springer D."/>
            <person name="Dromer F."/>
            <person name="Young S."/>
            <person name="Zeng Q."/>
            <person name="Chapman S."/>
            <person name="Gujja S."/>
            <person name="Saif S."/>
            <person name="Birren B."/>
        </authorList>
    </citation>
    <scope>NUCLEOTIDE SEQUENCE [LARGE SCALE GENOMIC DNA]</scope>
    <source>
        <strain evidence="1 2">CBS 6039</strain>
    </source>
</reference>
<dbReference type="EMBL" id="AWGJ01000008">
    <property type="protein sequence ID" value="ODN76508.1"/>
    <property type="molecule type" value="Genomic_DNA"/>
</dbReference>
<dbReference type="Proteomes" id="UP000094065">
    <property type="component" value="Unassembled WGS sequence"/>
</dbReference>